<protein>
    <recommendedName>
        <fullName evidence="1">NAD-dependent epimerase/dehydratase domain-containing protein</fullName>
    </recommendedName>
</protein>
<feature type="domain" description="NAD-dependent epimerase/dehydratase" evidence="1">
    <location>
        <begin position="3"/>
        <end position="213"/>
    </location>
</feature>
<evidence type="ECO:0000313" key="2">
    <source>
        <dbReference type="EMBL" id="QHT77736.1"/>
    </source>
</evidence>
<dbReference type="InterPro" id="IPR036291">
    <property type="entry name" value="NAD(P)-bd_dom_sf"/>
</dbReference>
<dbReference type="Gene3D" id="3.40.50.720">
    <property type="entry name" value="NAD(P)-binding Rossmann-like Domain"/>
    <property type="match status" value="1"/>
</dbReference>
<dbReference type="AlphaFoldDB" id="A0A6C0HC08"/>
<dbReference type="Pfam" id="PF01370">
    <property type="entry name" value="Epimerase"/>
    <property type="match status" value="1"/>
</dbReference>
<proteinExistence type="predicted"/>
<evidence type="ECO:0000259" key="1">
    <source>
        <dbReference type="Pfam" id="PF01370"/>
    </source>
</evidence>
<dbReference type="EMBL" id="MN739921">
    <property type="protein sequence ID" value="QHT77736.1"/>
    <property type="molecule type" value="Genomic_DNA"/>
</dbReference>
<accession>A0A6C0HC08</accession>
<sequence length="277" mass="32743">MRILITGGKGNIATIIKNGLSEYYEIINPSHSELDVLDMCSIQSFLNNHENFDILIHSAIIGGRRTKTEEYDIFYKNIRMMENVLKFENKFKMIINFDSGAIYDRNTDIMNRKENELFTIPTDFYGFSKYVIYSRSLQYRHIFNFRIFNIFHELEESDRFIKMCCIAKQNNSNVTIHADKYFDFVYKDDFVKIVKYYIDNCDKQDVLEKTLNICYERKYLLSDVAKLILPPTQIVIENIDLSHNYCGDNSKLQKMNIHVDGLENSMIKYETNFISNV</sequence>
<dbReference type="InterPro" id="IPR001509">
    <property type="entry name" value="Epimerase_deHydtase"/>
</dbReference>
<organism evidence="2">
    <name type="scientific">viral metagenome</name>
    <dbReference type="NCBI Taxonomy" id="1070528"/>
    <lineage>
        <taxon>unclassified sequences</taxon>
        <taxon>metagenomes</taxon>
        <taxon>organismal metagenomes</taxon>
    </lineage>
</organism>
<name>A0A6C0HC08_9ZZZZ</name>
<dbReference type="SUPFAM" id="SSF51735">
    <property type="entry name" value="NAD(P)-binding Rossmann-fold domains"/>
    <property type="match status" value="1"/>
</dbReference>
<reference evidence="2" key="1">
    <citation type="journal article" date="2020" name="Nature">
        <title>Giant virus diversity and host interactions through global metagenomics.</title>
        <authorList>
            <person name="Schulz F."/>
            <person name="Roux S."/>
            <person name="Paez-Espino D."/>
            <person name="Jungbluth S."/>
            <person name="Walsh D.A."/>
            <person name="Denef V.J."/>
            <person name="McMahon K.D."/>
            <person name="Konstantinidis K.T."/>
            <person name="Eloe-Fadrosh E.A."/>
            <person name="Kyrpides N.C."/>
            <person name="Woyke T."/>
        </authorList>
    </citation>
    <scope>NUCLEOTIDE SEQUENCE</scope>
    <source>
        <strain evidence="2">GVMAG-M-3300023179-90</strain>
    </source>
</reference>